<dbReference type="Gene3D" id="2.40.128.130">
    <property type="entry name" value="Autotransporter beta-domain"/>
    <property type="match status" value="1"/>
</dbReference>
<evidence type="ECO:0000256" key="1">
    <source>
        <dbReference type="SAM" id="Coils"/>
    </source>
</evidence>
<protein>
    <submittedName>
        <fullName evidence="3">Autotransporter domain-containing protein</fullName>
    </submittedName>
</protein>
<feature type="domain" description="Autotransporter" evidence="2">
    <location>
        <begin position="2171"/>
        <end position="2464"/>
    </location>
</feature>
<dbReference type="RefSeq" id="WP_100025556.1">
    <property type="nucleotide sequence ID" value="NZ_CP024699.1"/>
</dbReference>
<reference evidence="3 4" key="1">
    <citation type="submission" date="2017-11" db="EMBL/GenBank/DDBJ databases">
        <title>Genome sequencing of Fusobacterium periodonticum KCOM 1261.</title>
        <authorList>
            <person name="Kook J.-K."/>
            <person name="Park S.-N."/>
            <person name="Lim Y.K."/>
        </authorList>
    </citation>
    <scope>NUCLEOTIDE SEQUENCE [LARGE SCALE GENOMIC DNA]</scope>
    <source>
        <strain evidence="3 4">KCOM 1261</strain>
    </source>
</reference>
<dbReference type="InterPro" id="IPR005546">
    <property type="entry name" value="Autotransporte_beta"/>
</dbReference>
<evidence type="ECO:0000313" key="4">
    <source>
        <dbReference type="Proteomes" id="UP000230056"/>
    </source>
</evidence>
<feature type="coiled-coil region" evidence="1">
    <location>
        <begin position="152"/>
        <end position="197"/>
    </location>
</feature>
<keyword evidence="1" id="KW-0175">Coiled coil</keyword>
<organism evidence="3 4">
    <name type="scientific">Fusobacterium pseudoperiodonticum</name>
    <dbReference type="NCBI Taxonomy" id="2663009"/>
    <lineage>
        <taxon>Bacteria</taxon>
        <taxon>Fusobacteriati</taxon>
        <taxon>Fusobacteriota</taxon>
        <taxon>Fusobacteriia</taxon>
        <taxon>Fusobacteriales</taxon>
        <taxon>Fusobacteriaceae</taxon>
        <taxon>Fusobacterium</taxon>
    </lineage>
</organism>
<evidence type="ECO:0000259" key="2">
    <source>
        <dbReference type="PROSITE" id="PS51208"/>
    </source>
</evidence>
<dbReference type="EMBL" id="CP024699">
    <property type="protein sequence ID" value="ATV60358.1"/>
    <property type="molecule type" value="Genomic_DNA"/>
</dbReference>
<sequence>MKSNNLDTMEKNLRSIAKRYENVKYSIGLAVLFLMKGTSAFSDDSMIKESERQKEVLNDNKAEKSEIKEKKSVKQINQKIKASWANMQFGANDIYSNYFSVPKAKVEKSSLVKSENTVLLASADNASTLPMFAKLLTDIEETTEARTQVPTVSEIKASKDNLRNSVGNLQNKINSARQENNKEIEGLKLELTQLMEQGDQVVKSPWSSWQFGANYVYNQWSGSYKGRGDKAEKYAFEGIFTRSLNSFERVVSPLSEKYDQLEFSTNKYSALTSSRRGLASGYGLTGVERKQEPLVSIEINAAVKPKTIQKNPLTLSIPGINAPNVPIPTVNPSTPINLELPEPNTPSKVVVIAKPNAEPFTGYYFDGTWSHRELRDNISIYSGIDPTSLIGNINNTNPTPAAMTGSYNGRQLEGTRIRNEDNRYTNTYYLNSQTNIDKIANSTFYLRGHYPTDTYNDSNTRAHLGISNNAQRVYNDGHGHGIPDEGVVGVHALGDLNIKNIVFNLYGRAGAVTNETWRHGILDFDNVTVNMYNSDNMGFYNMPVARYTYKYGKNVGGIGREWRVLAGGFSGKANVNMYGRNNSVYLTTGLSYMKHWQNEGLIQSDGASNIVYSSFSYAPTLSKLVNPAGAGYLHNTNMIKLSNVKLYGDENIGMYFGSRIKGDIAKVHMEAPNEIESLYGYNNKAAHIGLYQGEIDFSAKIGEKLTIDNRNKQTAEGNLNNTGYTNETVDGAVGIFSESGQRVGIVARGDVMEGPTPTAAEISAHSTDPTWDRWFWHKWNSATQQIEINKTGYGAGFYYAASNDFSKDPIHNLEVAKLDIRFGKYSKNGIMVLAKQGTVIDVGKNTSNYHIIGVSSDITDGINGANTLEADASTGTIVAYAEGTWDQLKHRYGSEDARIAQNDADAVAINNGAARKALTDTKATTAAKLQGLGSEININPNVVLASKEGIAYMGDNQGIVNAMGTTEAVNYGSIIAYAKNKGQVTVNGAVKAEDKNTVSEANKFKNIGAFAEAGGRAELKGAVTINGIGAFAKGAGSEAILSSTNNDVTINAGTVGGMVATDNGYAKLNGGTINVTKDNSRLFYADATGKIDFTRTTNINVSKGIVLPHEESNPAFYNSKVSTATGVTPTKYNGMENVTINLLSDDVVLRTVDNHAPETWTGGANFETNVKNIMKYSALNKNGHTYKAYYTNGKFKIATNINLDDTTDIFNGIVMGNEEVTIDNGISITSNTGKGLAQAALKNTVDNTKTAYINNGTVNITGANSGSIALKVDHGTIENNGLVSMTDGIGLYGSSGSKISNNANGKISISSPSQHGIGIAGFLTGTSAQEYGTDKLISNLIATGGGNLPNTVKTIDITNDGEIEISGKAVGIYADNTSKIAGFDNHVTKENAVVNNNATLSFGDDSVGIYAKKVIVNLSGTGKDDISVGKNGIGVAAEDSTVNLLTDYGFQIKDNGVGLYAKNTDTSTGTMNVKYTGANVAGVVGTGAYFEMTGSPITNKLNINVENVPNTTEGMIGIYTKNGNFTNEGNVKITNTNTLGFGIISSGTDVTNKGDITLEDSLNPTKPNIGMYTAGSDNLKNLGKITVGKNGIGIYAKNFSNGDSATLPNSTIEVGENGIGVYTEAGAGENIKLESGSIKAGKDGVGVYVAGNGGTIRAANTFNMTLGDGSSDADKGAFGFVNVGANNKIYSDISNVNLQNNSIYIYSKDTSGTSANPQIINNTNITATGKNNYGIYSAGYVVNNGNMNLSAGSGNVGVYSVNGGTIENISGAITVGGSVPVNDEYGIGMAAGYTWTKKDLLKPVSQRPIQTTGNIINRGTINVNGQYSLGMYASGNGSTAKNYGTINLNANNTTGMYLTDKAVGHNYGTITNAAGVKDVTGVVVKNGAKFINEATGVVSLNATNALGILRTKDEGETLGIIENYGTFNITGDGSEVEKVSESKDLNKSLGKGKDKISIDVPAGATTGTIKLNDIIQSPEIVETKKLELEETQVSTIGMYINTSGVKFTKPITGLSELSQLRKADLIIGAEAAQSTTAKYIQVGNSILKPYNDTILNNPQINKWTIYSGSLTWMANIGQNQVNGTIENAYLAKIPYPVFAKDKNTYNFTDGLEQRYGKEGIGSRENALFQKLNSIGNNEEVLLFQAFDEMMGHQYANTQQRIQSTGSILDKEFNYLRNEWSNPSKDSNKIKTFGTSGEYKTSTAGVIDYTNNAYGVAYVHEDETVRLGESTGWYAGIVHNTFKFKDIGNSKEEQLQGKVGIFKSVPFDHNNSLNWTVSGEIFAGHNKIHRKFLVVDEVFNAKGRYHTYGAAVKNEISKEFRLSEDFSLRPYASLKLEYGRVSKIREKSGEMRLDVKANDYFSVKPEIGAELAYRHYFGANTVKATVGVAYENELGRIANGKNKAKVSGTNADYFNIRGEKDDRTGNVKTDLNLGWDNQRIGVTANIGYDTKGDNVRAGVGLRVIF</sequence>
<dbReference type="Pfam" id="PF03797">
    <property type="entry name" value="Autotransporter"/>
    <property type="match status" value="1"/>
</dbReference>
<name>A0A2D3NY86_9FUSO</name>
<dbReference type="PROSITE" id="PS51208">
    <property type="entry name" value="AUTOTRANSPORTER"/>
    <property type="match status" value="1"/>
</dbReference>
<dbReference type="Proteomes" id="UP000230056">
    <property type="component" value="Chromosome"/>
</dbReference>
<dbReference type="InterPro" id="IPR036709">
    <property type="entry name" value="Autotransporte_beta_dom_sf"/>
</dbReference>
<dbReference type="NCBIfam" id="NF033175">
    <property type="entry name" value="fuso_auto_Nterm"/>
    <property type="match status" value="2"/>
</dbReference>
<dbReference type="SMART" id="SM00869">
    <property type="entry name" value="Autotransporter"/>
    <property type="match status" value="1"/>
</dbReference>
<gene>
    <name evidence="3" type="ORF">CTM72_05650</name>
</gene>
<evidence type="ECO:0000313" key="3">
    <source>
        <dbReference type="EMBL" id="ATV60358.1"/>
    </source>
</evidence>
<dbReference type="SUPFAM" id="SSF103515">
    <property type="entry name" value="Autotransporter"/>
    <property type="match status" value="1"/>
</dbReference>
<accession>A0A2D3NY86</accession>
<dbReference type="InterPro" id="IPR053787">
    <property type="entry name" value="Autotransptr-assoc_N"/>
</dbReference>
<proteinExistence type="predicted"/>